<dbReference type="Pfam" id="PF13276">
    <property type="entry name" value="HTH_21"/>
    <property type="match status" value="1"/>
</dbReference>
<name>A0A511NA10_DEIC1</name>
<comment type="caution">
    <text evidence="2">The sequence shown here is derived from an EMBL/GenBank/DDBJ whole genome shotgun (WGS) entry which is preliminary data.</text>
</comment>
<feature type="domain" description="Integrase catalytic" evidence="1">
    <location>
        <begin position="111"/>
        <end position="271"/>
    </location>
</feature>
<sequence>MVTVTDQRKAAQLLVAEGLSERRSARLLNLHRSMLRYQSRRVRDEVLEKRLRELSELYPVYGYRRMHQVLLREGMVINKKKVQRVWRELGFLRSQKVSPRKIRTGSTLPEAATRPNEVWSYDFIFDRTVRGETLKFLVLIDEFTRECLSLTVKASFRSIDVQEVLRSVIQTRGASDFLRSDNGSEFIASELRIFLGLLGVGTRYIEPGKPWQNGKTESFNARFREECLNREVFHTVWEASVVTGRFRDHYNQVRLHSGLGYLPPTEFRAKWDASRVEIS</sequence>
<dbReference type="PANTHER" id="PTHR47515:SF1">
    <property type="entry name" value="BLR2054 PROTEIN"/>
    <property type="match status" value="1"/>
</dbReference>
<dbReference type="Gene3D" id="3.30.420.10">
    <property type="entry name" value="Ribonuclease H-like superfamily/Ribonuclease H"/>
    <property type="match status" value="1"/>
</dbReference>
<dbReference type="GO" id="GO:0015074">
    <property type="term" value="P:DNA integration"/>
    <property type="evidence" value="ECO:0007669"/>
    <property type="project" value="InterPro"/>
</dbReference>
<dbReference type="PANTHER" id="PTHR47515">
    <property type="entry name" value="LOW CALCIUM RESPONSE LOCUS PROTEIN T"/>
    <property type="match status" value="1"/>
</dbReference>
<dbReference type="InterPro" id="IPR025948">
    <property type="entry name" value="HTH-like_dom"/>
</dbReference>
<dbReference type="InterPro" id="IPR036397">
    <property type="entry name" value="RNaseH_sf"/>
</dbReference>
<evidence type="ECO:0000313" key="3">
    <source>
        <dbReference type="Proteomes" id="UP000321306"/>
    </source>
</evidence>
<dbReference type="NCBIfam" id="NF033516">
    <property type="entry name" value="transpos_IS3"/>
    <property type="match status" value="1"/>
</dbReference>
<dbReference type="Proteomes" id="UP000321306">
    <property type="component" value="Unassembled WGS sequence"/>
</dbReference>
<keyword evidence="3" id="KW-1185">Reference proteome</keyword>
<dbReference type="EMBL" id="BJXB01000039">
    <property type="protein sequence ID" value="GEM49664.1"/>
    <property type="molecule type" value="Genomic_DNA"/>
</dbReference>
<dbReference type="Pfam" id="PF13683">
    <property type="entry name" value="rve_3"/>
    <property type="match status" value="1"/>
</dbReference>
<dbReference type="GO" id="GO:0003676">
    <property type="term" value="F:nucleic acid binding"/>
    <property type="evidence" value="ECO:0007669"/>
    <property type="project" value="InterPro"/>
</dbReference>
<gene>
    <name evidence="2" type="ORF">DC3_52990</name>
</gene>
<dbReference type="AlphaFoldDB" id="A0A511NA10"/>
<dbReference type="InterPro" id="IPR012337">
    <property type="entry name" value="RNaseH-like_sf"/>
</dbReference>
<dbReference type="InterPro" id="IPR001584">
    <property type="entry name" value="Integrase_cat-core"/>
</dbReference>
<dbReference type="OrthoDB" id="59977at2"/>
<reference evidence="2 3" key="1">
    <citation type="submission" date="2019-07" db="EMBL/GenBank/DDBJ databases">
        <title>Whole genome shotgun sequence of Deinococcus cellulosilyticus NBRC 106333.</title>
        <authorList>
            <person name="Hosoyama A."/>
            <person name="Uohara A."/>
            <person name="Ohji S."/>
            <person name="Ichikawa N."/>
        </authorList>
    </citation>
    <scope>NUCLEOTIDE SEQUENCE [LARGE SCALE GENOMIC DNA]</scope>
    <source>
        <strain evidence="2 3">NBRC 106333</strain>
    </source>
</reference>
<evidence type="ECO:0000259" key="1">
    <source>
        <dbReference type="PROSITE" id="PS50994"/>
    </source>
</evidence>
<dbReference type="PROSITE" id="PS50994">
    <property type="entry name" value="INTEGRASE"/>
    <property type="match status" value="1"/>
</dbReference>
<proteinExistence type="predicted"/>
<protein>
    <recommendedName>
        <fullName evidence="1">Integrase catalytic domain-containing protein</fullName>
    </recommendedName>
</protein>
<dbReference type="SUPFAM" id="SSF53098">
    <property type="entry name" value="Ribonuclease H-like"/>
    <property type="match status" value="1"/>
</dbReference>
<evidence type="ECO:0000313" key="2">
    <source>
        <dbReference type="EMBL" id="GEM49664.1"/>
    </source>
</evidence>
<dbReference type="InterPro" id="IPR048020">
    <property type="entry name" value="Transpos_IS3"/>
</dbReference>
<accession>A0A511NA10</accession>
<organism evidence="2 3">
    <name type="scientific">Deinococcus cellulosilyticus (strain DSM 18568 / NBRC 106333 / KACC 11606 / 5516J-15)</name>
    <dbReference type="NCBI Taxonomy" id="1223518"/>
    <lineage>
        <taxon>Bacteria</taxon>
        <taxon>Thermotogati</taxon>
        <taxon>Deinococcota</taxon>
        <taxon>Deinococci</taxon>
        <taxon>Deinococcales</taxon>
        <taxon>Deinococcaceae</taxon>
        <taxon>Deinococcus</taxon>
    </lineage>
</organism>